<dbReference type="Proteomes" id="UP000050909">
    <property type="component" value="Unassembled WGS sequence"/>
</dbReference>
<dbReference type="EMBL" id="AZCV01000003">
    <property type="protein sequence ID" value="KRK37716.1"/>
    <property type="molecule type" value="Genomic_DNA"/>
</dbReference>
<reference evidence="1 2" key="1">
    <citation type="journal article" date="2015" name="Genome Announc.">
        <title>Expanding the biotechnology potential of lactobacilli through comparative genomics of 213 strains and associated genera.</title>
        <authorList>
            <person name="Sun Z."/>
            <person name="Harris H.M."/>
            <person name="McCann A."/>
            <person name="Guo C."/>
            <person name="Argimon S."/>
            <person name="Zhang W."/>
            <person name="Yang X."/>
            <person name="Jeffery I.B."/>
            <person name="Cooney J.C."/>
            <person name="Kagawa T.F."/>
            <person name="Liu W."/>
            <person name="Song Y."/>
            <person name="Salvetti E."/>
            <person name="Wrobel A."/>
            <person name="Rasinkangas P."/>
            <person name="Parkhill J."/>
            <person name="Rea M.C."/>
            <person name="O'Sullivan O."/>
            <person name="Ritari J."/>
            <person name="Douillard F.P."/>
            <person name="Paul Ross R."/>
            <person name="Yang R."/>
            <person name="Briner A.E."/>
            <person name="Felis G.E."/>
            <person name="de Vos W.M."/>
            <person name="Barrangou R."/>
            <person name="Klaenhammer T.R."/>
            <person name="Caufield P.W."/>
            <person name="Cui Y."/>
            <person name="Zhang H."/>
            <person name="O'Toole P.W."/>
        </authorList>
    </citation>
    <scope>NUCLEOTIDE SEQUENCE [LARGE SCALE GENOMIC DNA]</scope>
    <source>
        <strain evidence="1 2">DSM 20534</strain>
    </source>
</reference>
<name>A0A0R1H1X3_9LACO</name>
<comment type="caution">
    <text evidence="1">The sequence shown here is derived from an EMBL/GenBank/DDBJ whole genome shotgun (WGS) entry which is preliminary data.</text>
</comment>
<accession>A0A0R1H1X3</accession>
<dbReference type="Pfam" id="PF09481">
    <property type="entry name" value="CRISPR_Cse1"/>
    <property type="match status" value="1"/>
</dbReference>
<protein>
    <submittedName>
        <fullName evidence="1">CRISPR-associated protein, Cse1 family</fullName>
    </submittedName>
</protein>
<dbReference type="Gene3D" id="1.10.132.100">
    <property type="match status" value="1"/>
</dbReference>
<proteinExistence type="predicted"/>
<dbReference type="RefSeq" id="WP_056947160.1">
    <property type="nucleotide sequence ID" value="NZ_AZCV01000003.1"/>
</dbReference>
<dbReference type="PATRIC" id="fig|1423722.3.peg.1067"/>
<sequence>MDRKSYNLLTEPWIKVLAKDSGDTVSVSLIDVLQNARQYERLAGEMRVQDFAIMRILLAILTTVYSRFDAQGEGYNWLDYDSNGYQVTRVKIFEDDQRQELLDSWNQTFTSGSFSRKVFDYLNEYSNRFDFLGEHPFMQVTHDEYNSLVSADKKIEKGSGQVLIKQINRSISESGNTSFVFSPKSNDEKDKIDLPELVRWVITYQGLTGVTDKTKVQSKEKYSISPGWLFQISPVFIRGSDLFQTLMLNLLLFNPNHQGEFNLQKPIWEETNLLSYAELRLSNIFPNDIAGLYTSLSRMLHISWKDEGPQIFSAGLPKLDIEQNPFEPMTTWKKNKDKKRNIDFVPAVKSKWSISKAMWRDFGQYVGTDYSGNEVEPGIIAWLRQLKNNGYIDDSFHVNVSSVSFINDGNATSQLPVEEIHGELSLYADVLFDDDIAGRWTVRIEKIVEQIENVGKMYYGFLSNINGLEGGKGQASDHEMGQFYDLLNQPFESWLNNIHADDNRDMKELEWRKTLWELVQNLAKSQMDSATSKVIRGKVEDQVQTNIFTIYNSFMRRVWNSLELEVFKNAK</sequence>
<evidence type="ECO:0000313" key="1">
    <source>
        <dbReference type="EMBL" id="KRK37716.1"/>
    </source>
</evidence>
<dbReference type="InterPro" id="IPR013381">
    <property type="entry name" value="CRISPR-assoc_prot_Cse1"/>
</dbReference>
<keyword evidence="2" id="KW-1185">Reference proteome</keyword>
<organism evidence="1 2">
    <name type="scientific">Amylolactobacillus amylotrophicus DSM 20534</name>
    <dbReference type="NCBI Taxonomy" id="1423722"/>
    <lineage>
        <taxon>Bacteria</taxon>
        <taxon>Bacillati</taxon>
        <taxon>Bacillota</taxon>
        <taxon>Bacilli</taxon>
        <taxon>Lactobacillales</taxon>
        <taxon>Lactobacillaceae</taxon>
        <taxon>Amylolactobacillus</taxon>
    </lineage>
</organism>
<gene>
    <name evidence="1" type="ORF">FC62_GL001045</name>
</gene>
<evidence type="ECO:0000313" key="2">
    <source>
        <dbReference type="Proteomes" id="UP000050909"/>
    </source>
</evidence>
<dbReference type="AlphaFoldDB" id="A0A0R1H1X3"/>